<dbReference type="Proteomes" id="UP000239210">
    <property type="component" value="Unassembled WGS sequence"/>
</dbReference>
<organism evidence="3 4">
    <name type="scientific">Geodermatophilus tzadiensis</name>
    <dbReference type="NCBI Taxonomy" id="1137988"/>
    <lineage>
        <taxon>Bacteria</taxon>
        <taxon>Bacillati</taxon>
        <taxon>Actinomycetota</taxon>
        <taxon>Actinomycetes</taxon>
        <taxon>Geodermatophilales</taxon>
        <taxon>Geodermatophilaceae</taxon>
        <taxon>Geodermatophilus</taxon>
    </lineage>
</organism>
<accession>A0A2T0TQG8</accession>
<reference evidence="3 4" key="1">
    <citation type="submission" date="2018-03" db="EMBL/GenBank/DDBJ databases">
        <title>Genomic Encyclopedia of Archaeal and Bacterial Type Strains, Phase II (KMG-II): from individual species to whole genera.</title>
        <authorList>
            <person name="Goeker M."/>
        </authorList>
    </citation>
    <scope>NUCLEOTIDE SEQUENCE [LARGE SCALE GENOMIC DNA]</scope>
    <source>
        <strain evidence="3 4">DSM 45416</strain>
    </source>
</reference>
<feature type="signal peptide" evidence="2">
    <location>
        <begin position="1"/>
        <end position="27"/>
    </location>
</feature>
<feature type="compositionally biased region" description="Low complexity" evidence="1">
    <location>
        <begin position="79"/>
        <end position="97"/>
    </location>
</feature>
<sequence length="153" mass="14861">MRRRTTAAVGVLFTAALSFGLSGTAQAADLYKCEDFQYQEDAQAEYDKDTSDPHGLDGPPGTASTGVPGLACEDRPSRGTSGAVSATTAGSTGVAATSGGGQVSTRPAGAVAAGDGSSAGDEASALPYVLGGVALTAAGGAAFAARRSSRATV</sequence>
<evidence type="ECO:0000313" key="4">
    <source>
        <dbReference type="Proteomes" id="UP000239210"/>
    </source>
</evidence>
<evidence type="ECO:0000256" key="1">
    <source>
        <dbReference type="SAM" id="MobiDB-lite"/>
    </source>
</evidence>
<dbReference type="EMBL" id="PVTG01000011">
    <property type="protein sequence ID" value="PRY47889.1"/>
    <property type="molecule type" value="Genomic_DNA"/>
</dbReference>
<name>A0A2T0TQG8_9ACTN</name>
<evidence type="ECO:0000256" key="2">
    <source>
        <dbReference type="SAM" id="SignalP"/>
    </source>
</evidence>
<keyword evidence="2" id="KW-0732">Signal</keyword>
<protein>
    <submittedName>
        <fullName evidence="3">Uncharacterized protein</fullName>
    </submittedName>
</protein>
<feature type="compositionally biased region" description="Low complexity" evidence="1">
    <location>
        <begin position="108"/>
        <end position="120"/>
    </location>
</feature>
<feature type="compositionally biased region" description="Basic and acidic residues" evidence="1">
    <location>
        <begin position="45"/>
        <end position="55"/>
    </location>
</feature>
<dbReference type="AlphaFoldDB" id="A0A2T0TQG8"/>
<keyword evidence="4" id="KW-1185">Reference proteome</keyword>
<dbReference type="RefSeq" id="WP_106279097.1">
    <property type="nucleotide sequence ID" value="NZ_PVTG01000011.1"/>
</dbReference>
<evidence type="ECO:0000313" key="3">
    <source>
        <dbReference type="EMBL" id="PRY47889.1"/>
    </source>
</evidence>
<feature type="region of interest" description="Disordered" evidence="1">
    <location>
        <begin position="42"/>
        <end position="120"/>
    </location>
</feature>
<comment type="caution">
    <text evidence="3">The sequence shown here is derived from an EMBL/GenBank/DDBJ whole genome shotgun (WGS) entry which is preliminary data.</text>
</comment>
<dbReference type="OrthoDB" id="5681216at2"/>
<proteinExistence type="predicted"/>
<gene>
    <name evidence="3" type="ORF">LY71_11168</name>
</gene>
<feature type="chain" id="PRO_5015684461" evidence="2">
    <location>
        <begin position="28"/>
        <end position="153"/>
    </location>
</feature>